<dbReference type="OrthoDB" id="5188981at2"/>
<organism evidence="1 2">
    <name type="scientific">Streptomonospora alba</name>
    <dbReference type="NCBI Taxonomy" id="183763"/>
    <lineage>
        <taxon>Bacteria</taxon>
        <taxon>Bacillati</taxon>
        <taxon>Actinomycetota</taxon>
        <taxon>Actinomycetes</taxon>
        <taxon>Streptosporangiales</taxon>
        <taxon>Nocardiopsidaceae</taxon>
        <taxon>Streptomonospora</taxon>
    </lineage>
</organism>
<keyword evidence="2" id="KW-1185">Reference proteome</keyword>
<evidence type="ECO:0000313" key="1">
    <source>
        <dbReference type="EMBL" id="KIH96709.1"/>
    </source>
</evidence>
<dbReference type="Proteomes" id="UP000031675">
    <property type="component" value="Unassembled WGS sequence"/>
</dbReference>
<proteinExistence type="predicted"/>
<dbReference type="STRING" id="183763.LP52_23330"/>
<sequence length="123" mass="14088">MTSTAWTFPIPADRVEEFRNLLTELNEKHLDGLGTRARGVGYHQERMWLQPNRDGSAEFIVSLEFDEGIDLATFTERLLAYESDFTRWWTPRFASFGMPPAFGEPLLSWDATTAVLDAKEELS</sequence>
<name>A0A0C2FC38_9ACTN</name>
<dbReference type="EMBL" id="JROO01000051">
    <property type="protein sequence ID" value="KIH96709.1"/>
    <property type="molecule type" value="Genomic_DNA"/>
</dbReference>
<accession>A0A0C2FC38</accession>
<gene>
    <name evidence="1" type="ORF">LP52_23330</name>
</gene>
<comment type="caution">
    <text evidence="1">The sequence shown here is derived from an EMBL/GenBank/DDBJ whole genome shotgun (WGS) entry which is preliminary data.</text>
</comment>
<reference evidence="2" key="1">
    <citation type="journal article" date="2015" name="Chem. Biol.">
        <title>Structure, bioactivity, and resistance mechanism of streptomonomicin, an unusual lasso Peptide from an understudied halophilic actinomycete.</title>
        <authorList>
            <person name="Metelev M."/>
            <person name="Tietz J.I."/>
            <person name="Melby J.O."/>
            <person name="Blair P.M."/>
            <person name="Zhu L."/>
            <person name="Livnat I."/>
            <person name="Severinov K."/>
            <person name="Mitchell D.A."/>
        </authorList>
    </citation>
    <scope>NUCLEOTIDE SEQUENCE [LARGE SCALE GENOMIC DNA]</scope>
    <source>
        <strain evidence="2">YIM 90003</strain>
    </source>
</reference>
<dbReference type="RefSeq" id="WP_040276547.1">
    <property type="nucleotide sequence ID" value="NZ_JROO01000051.1"/>
</dbReference>
<protein>
    <submittedName>
        <fullName evidence="1">Uncharacterized protein</fullName>
    </submittedName>
</protein>
<evidence type="ECO:0000313" key="2">
    <source>
        <dbReference type="Proteomes" id="UP000031675"/>
    </source>
</evidence>
<dbReference type="AlphaFoldDB" id="A0A0C2FC38"/>